<evidence type="ECO:0000256" key="1">
    <source>
        <dbReference type="SAM" id="MobiDB-lite"/>
    </source>
</evidence>
<evidence type="ECO:0000313" key="4">
    <source>
        <dbReference type="Proteomes" id="UP000461443"/>
    </source>
</evidence>
<keyword evidence="2" id="KW-1133">Transmembrane helix</keyword>
<gene>
    <name evidence="3" type="ORF">GRH90_21560</name>
</gene>
<dbReference type="RefSeq" id="WP_162368025.1">
    <property type="nucleotide sequence ID" value="NZ_WUBS01000017.1"/>
</dbReference>
<keyword evidence="3" id="KW-0969">Cilium</keyword>
<dbReference type="GO" id="GO:0016020">
    <property type="term" value="C:membrane"/>
    <property type="evidence" value="ECO:0007669"/>
    <property type="project" value="InterPro"/>
</dbReference>
<feature type="region of interest" description="Disordered" evidence="1">
    <location>
        <begin position="1"/>
        <end position="33"/>
    </location>
</feature>
<proteinExistence type="predicted"/>
<organism evidence="3 4">
    <name type="scientific">Acerihabitans arboris</name>
    <dbReference type="NCBI Taxonomy" id="2691583"/>
    <lineage>
        <taxon>Bacteria</taxon>
        <taxon>Pseudomonadati</taxon>
        <taxon>Pseudomonadota</taxon>
        <taxon>Gammaproteobacteria</taxon>
        <taxon>Enterobacterales</taxon>
        <taxon>Pectobacteriaceae</taxon>
        <taxon>Acerihabitans</taxon>
    </lineage>
</organism>
<protein>
    <submittedName>
        <fullName evidence="3">Flagella biosynthesis regulator Flk</fullName>
    </submittedName>
</protein>
<keyword evidence="2" id="KW-0812">Transmembrane</keyword>
<keyword evidence="2" id="KW-0472">Membrane</keyword>
<dbReference type="NCBIfam" id="NF007987">
    <property type="entry name" value="PRK10715.1"/>
    <property type="match status" value="1"/>
</dbReference>
<dbReference type="Proteomes" id="UP000461443">
    <property type="component" value="Unassembled WGS sequence"/>
</dbReference>
<dbReference type="EMBL" id="WUBS01000017">
    <property type="protein sequence ID" value="NDL65324.1"/>
    <property type="molecule type" value="Genomic_DNA"/>
</dbReference>
<dbReference type="AlphaFoldDB" id="A0A845SQX0"/>
<reference evidence="3 4" key="2">
    <citation type="submission" date="2020-02" db="EMBL/GenBank/DDBJ databases">
        <title>The new genus of Enterobacteriales.</title>
        <authorList>
            <person name="Kim I.S."/>
        </authorList>
    </citation>
    <scope>NUCLEOTIDE SEQUENCE [LARGE SCALE GENOMIC DNA]</scope>
    <source>
        <strain evidence="3 4">SAP-6</strain>
    </source>
</reference>
<name>A0A845SQX0_9GAMM</name>
<dbReference type="GO" id="GO:0010468">
    <property type="term" value="P:regulation of gene expression"/>
    <property type="evidence" value="ECO:0007669"/>
    <property type="project" value="InterPro"/>
</dbReference>
<evidence type="ECO:0000313" key="3">
    <source>
        <dbReference type="EMBL" id="NDL65324.1"/>
    </source>
</evidence>
<keyword evidence="3" id="KW-0966">Cell projection</keyword>
<accession>A0A845SQX0</accession>
<reference evidence="3 4" key="1">
    <citation type="submission" date="2019-12" db="EMBL/GenBank/DDBJ databases">
        <authorList>
            <person name="Lee S.D."/>
        </authorList>
    </citation>
    <scope>NUCLEOTIDE SEQUENCE [LARGE SCALE GENOMIC DNA]</scope>
    <source>
        <strain evidence="3 4">SAP-6</strain>
    </source>
</reference>
<comment type="caution">
    <text evidence="3">The sequence shown here is derived from an EMBL/GenBank/DDBJ whole genome shotgun (WGS) entry which is preliminary data.</text>
</comment>
<dbReference type="InterPro" id="IPR023597">
    <property type="entry name" value="Flagellar_regulator_Flk"/>
</dbReference>
<keyword evidence="3" id="KW-0282">Flagellum</keyword>
<feature type="transmembrane region" description="Helical" evidence="2">
    <location>
        <begin position="327"/>
        <end position="343"/>
    </location>
</feature>
<keyword evidence="4" id="KW-1185">Reference proteome</keyword>
<sequence>MQPVSGPGTPLQGDPPHGAAGSAPFGQEGEKPLTTAQRTTLERMIIKIMAMTNSKAPEIWAALRHQLHIANDGELTARHFQPAEQLLQTRLDQAQQTHAGRQLMQQLTELLPKGNNRQAVSDYIRQEYGHTVLSQLNPEQLLQVVALLQNGQLNIPQPQQSAITDRTLLPAEHHALNQQITRLAAVTGESPAEIWQSSMTMMGLKPGDPIPARHFQLLMQFLQGHVTLSQQASPTLASVQATLKQPTNSDEQQAIEAYCQQHFNARPQSVLTPAQVGAVMQFLFIYRLSRTQSQHQTTDARLLQPAMSPLIATEPITPAAKTTRSRWIMALAIAGALLLIWILI</sequence>
<evidence type="ECO:0000256" key="2">
    <source>
        <dbReference type="SAM" id="Phobius"/>
    </source>
</evidence>